<dbReference type="Proteomes" id="UP000010799">
    <property type="component" value="Chromosome"/>
</dbReference>
<dbReference type="STRING" id="1215343.B488_00970"/>
<keyword evidence="2" id="KW-0456">Lyase</keyword>
<keyword evidence="3" id="KW-1185">Reference proteome</keyword>
<dbReference type="GO" id="GO:0004795">
    <property type="term" value="F:threonine synthase activity"/>
    <property type="evidence" value="ECO:0007669"/>
    <property type="project" value="UniProtKB-EC"/>
</dbReference>
<dbReference type="RefSeq" id="WP_015272517.1">
    <property type="nucleotide sequence ID" value="NC_019907.1"/>
</dbReference>
<gene>
    <name evidence="2" type="ordered locus">B488_00970</name>
</gene>
<evidence type="ECO:0000259" key="1">
    <source>
        <dbReference type="Pfam" id="PF14821"/>
    </source>
</evidence>
<dbReference type="eggNOG" id="COG0498">
    <property type="taxonomic scope" value="Bacteria"/>
</dbReference>
<reference evidence="2 3" key="1">
    <citation type="journal article" date="2012" name="Stand. Genomic Sci.">
        <title>Complete genome sequence of Liberibacter crescens BT-1.</title>
        <authorList>
            <person name="Leonard M.T."/>
            <person name="Fagen J.R."/>
            <person name="Davis-Richardson A.G."/>
            <person name="Davis M.J."/>
            <person name="Triplett E.W."/>
        </authorList>
    </citation>
    <scope>NUCLEOTIDE SEQUENCE [LARGE SCALE GENOMIC DNA]</scope>
    <source>
        <strain evidence="2 3">BT-1</strain>
    </source>
</reference>
<evidence type="ECO:0000313" key="2">
    <source>
        <dbReference type="EMBL" id="AGA64090.1"/>
    </source>
</evidence>
<dbReference type="AlphaFoldDB" id="L0ETE2"/>
<dbReference type="InterPro" id="IPR051166">
    <property type="entry name" value="Threonine_Synthase"/>
</dbReference>
<dbReference type="HOGENOM" id="CLU_2233219_0_0_5"/>
<organism evidence="2 3">
    <name type="scientific">Liberibacter crescens (strain BT-1)</name>
    <dbReference type="NCBI Taxonomy" id="1215343"/>
    <lineage>
        <taxon>Bacteria</taxon>
        <taxon>Pseudomonadati</taxon>
        <taxon>Pseudomonadota</taxon>
        <taxon>Alphaproteobacteria</taxon>
        <taxon>Hyphomicrobiales</taxon>
        <taxon>Rhizobiaceae</taxon>
        <taxon>Liberibacter</taxon>
    </lineage>
</organism>
<dbReference type="PANTHER" id="PTHR42690">
    <property type="entry name" value="THREONINE SYNTHASE FAMILY MEMBER"/>
    <property type="match status" value="1"/>
</dbReference>
<dbReference type="SUPFAM" id="SSF53686">
    <property type="entry name" value="Tryptophan synthase beta subunit-like PLP-dependent enzymes"/>
    <property type="match status" value="1"/>
</dbReference>
<evidence type="ECO:0000313" key="3">
    <source>
        <dbReference type="Proteomes" id="UP000010799"/>
    </source>
</evidence>
<dbReference type="InterPro" id="IPR037158">
    <property type="entry name" value="Thr_synth_N_sf"/>
</dbReference>
<dbReference type="EC" id="4.2.3.1" evidence="2"/>
<sequence>MLQKWPVFSKKEIRALQGLSYQEIAFFVLEAFIDGEITSEKLQMIIQESYRNFRHKTITPLLQIDANSFVLELFHGPTLAFKDIAIQLLSRIMNYILQDVNQYCI</sequence>
<dbReference type="PATRIC" id="fig|1215343.11.peg.102"/>
<dbReference type="InterPro" id="IPR036052">
    <property type="entry name" value="TrpB-like_PALP_sf"/>
</dbReference>
<accession>L0ETE2</accession>
<proteinExistence type="predicted"/>
<dbReference type="Pfam" id="PF14821">
    <property type="entry name" value="Thr_synth_N"/>
    <property type="match status" value="1"/>
</dbReference>
<dbReference type="InterPro" id="IPR029144">
    <property type="entry name" value="Thr_synth_N"/>
</dbReference>
<name>L0ETE2_LIBCB</name>
<dbReference type="EMBL" id="CP003789">
    <property type="protein sequence ID" value="AGA64090.1"/>
    <property type="molecule type" value="Genomic_DNA"/>
</dbReference>
<dbReference type="KEGG" id="lcc:B488_00970"/>
<dbReference type="Gene3D" id="3.90.1380.10">
    <property type="entry name" value="Threonine synthase, N-terminal domain"/>
    <property type="match status" value="1"/>
</dbReference>
<protein>
    <submittedName>
        <fullName evidence="2">Threonine synthase</fullName>
        <ecNumber evidence="2">4.2.3.1</ecNumber>
    </submittedName>
</protein>
<feature type="domain" description="Threonine synthase N-terminal" evidence="1">
    <location>
        <begin position="3"/>
        <end position="50"/>
    </location>
</feature>
<dbReference type="PANTHER" id="PTHR42690:SF1">
    <property type="entry name" value="THREONINE SYNTHASE-LIKE 2"/>
    <property type="match status" value="1"/>
</dbReference>